<reference evidence="5 6" key="1">
    <citation type="submission" date="2018-10" db="EMBL/GenBank/DDBJ databases">
        <title>Genomic Encyclopedia of Archaeal and Bacterial Type Strains, Phase II (KMG-II): from individual species to whole genera.</title>
        <authorList>
            <person name="Goeker M."/>
        </authorList>
    </citation>
    <scope>NUCLEOTIDE SEQUENCE [LARGE SCALE GENOMIC DNA]</scope>
    <source>
        <strain evidence="5 6">DSM 43383</strain>
    </source>
</reference>
<protein>
    <submittedName>
        <fullName evidence="5">Putative zinc finger protein</fullName>
    </submittedName>
</protein>
<dbReference type="AlphaFoldDB" id="A0A495QBZ0"/>
<keyword evidence="3" id="KW-0472">Membrane</keyword>
<accession>A0A495QBZ0</accession>
<evidence type="ECO:0000259" key="4">
    <source>
        <dbReference type="Pfam" id="PF13490"/>
    </source>
</evidence>
<gene>
    <name evidence="5" type="ORF">BZB76_6246</name>
</gene>
<dbReference type="Proteomes" id="UP000274601">
    <property type="component" value="Unassembled WGS sequence"/>
</dbReference>
<name>A0A495QBZ0_9ACTN</name>
<evidence type="ECO:0000256" key="2">
    <source>
        <dbReference type="ARBA" id="ARBA00023163"/>
    </source>
</evidence>
<dbReference type="Pfam" id="PF13490">
    <property type="entry name" value="zf-HC2"/>
    <property type="match status" value="1"/>
</dbReference>
<keyword evidence="3" id="KW-0812">Transmembrane</keyword>
<keyword evidence="6" id="KW-1185">Reference proteome</keyword>
<keyword evidence="3" id="KW-1133">Transmembrane helix</keyword>
<organism evidence="5 6">
    <name type="scientific">Actinomadura pelletieri DSM 43383</name>
    <dbReference type="NCBI Taxonomy" id="1120940"/>
    <lineage>
        <taxon>Bacteria</taxon>
        <taxon>Bacillati</taxon>
        <taxon>Actinomycetota</taxon>
        <taxon>Actinomycetes</taxon>
        <taxon>Streptosporangiales</taxon>
        <taxon>Thermomonosporaceae</taxon>
        <taxon>Actinomadura</taxon>
    </lineage>
</organism>
<evidence type="ECO:0000256" key="3">
    <source>
        <dbReference type="SAM" id="Phobius"/>
    </source>
</evidence>
<keyword evidence="1" id="KW-0805">Transcription regulation</keyword>
<dbReference type="OrthoDB" id="5185837at2"/>
<feature type="domain" description="Putative zinc-finger" evidence="4">
    <location>
        <begin position="18"/>
        <end position="44"/>
    </location>
</feature>
<evidence type="ECO:0000256" key="1">
    <source>
        <dbReference type="ARBA" id="ARBA00023015"/>
    </source>
</evidence>
<dbReference type="EMBL" id="RBWU01000007">
    <property type="protein sequence ID" value="RKS69107.1"/>
    <property type="molecule type" value="Genomic_DNA"/>
</dbReference>
<proteinExistence type="predicted"/>
<evidence type="ECO:0000313" key="5">
    <source>
        <dbReference type="EMBL" id="RKS69107.1"/>
    </source>
</evidence>
<comment type="caution">
    <text evidence="5">The sequence shown here is derived from an EMBL/GenBank/DDBJ whole genome shotgun (WGS) entry which is preliminary data.</text>
</comment>
<evidence type="ECO:0000313" key="6">
    <source>
        <dbReference type="Proteomes" id="UP000274601"/>
    </source>
</evidence>
<dbReference type="InterPro" id="IPR041916">
    <property type="entry name" value="Anti_sigma_zinc_sf"/>
</dbReference>
<feature type="transmembrane region" description="Helical" evidence="3">
    <location>
        <begin position="96"/>
        <end position="120"/>
    </location>
</feature>
<dbReference type="InterPro" id="IPR027383">
    <property type="entry name" value="Znf_put"/>
</dbReference>
<keyword evidence="2" id="KW-0804">Transcription</keyword>
<sequence>MSAAMSHTGSHTGSHTDVGAYALGLLEEPDRRAFENHLSGCPACDTELAELRGVAATLDGIGRIPEPADAVPPPPEPAVLADLLRRRSRRDRRHRAVRAMATAAAGVVLVGAALGTGFTLGADRDRAASRPDGGTAALLRDGHRASAADAGTGVTGTVATQRRAWGSRIALELSRVRGPLECELVAVDRAGRAHTVVGWSVPAAGYGLPGSARPRLTLQGGTALQPREIARFEVRTIGEPAGGPRTLLTVPG</sequence>
<dbReference type="Gene3D" id="1.10.10.1320">
    <property type="entry name" value="Anti-sigma factor, zinc-finger domain"/>
    <property type="match status" value="1"/>
</dbReference>